<comment type="caution">
    <text evidence="1">The sequence shown here is derived from an EMBL/GenBank/DDBJ whole genome shotgun (WGS) entry which is preliminary data.</text>
</comment>
<keyword evidence="2" id="KW-1185">Reference proteome</keyword>
<name>A0ACB7SWI7_HYAAI</name>
<reference evidence="1" key="1">
    <citation type="submission" date="2020-05" db="EMBL/GenBank/DDBJ databases">
        <title>Large-scale comparative analyses of tick genomes elucidate their genetic diversity and vector capacities.</title>
        <authorList>
            <person name="Jia N."/>
            <person name="Wang J."/>
            <person name="Shi W."/>
            <person name="Du L."/>
            <person name="Sun Y."/>
            <person name="Zhan W."/>
            <person name="Jiang J."/>
            <person name="Wang Q."/>
            <person name="Zhang B."/>
            <person name="Ji P."/>
            <person name="Sakyi L.B."/>
            <person name="Cui X."/>
            <person name="Yuan T."/>
            <person name="Jiang B."/>
            <person name="Yang W."/>
            <person name="Lam T.T.-Y."/>
            <person name="Chang Q."/>
            <person name="Ding S."/>
            <person name="Wang X."/>
            <person name="Zhu J."/>
            <person name="Ruan X."/>
            <person name="Zhao L."/>
            <person name="Wei J."/>
            <person name="Que T."/>
            <person name="Du C."/>
            <person name="Cheng J."/>
            <person name="Dai P."/>
            <person name="Han X."/>
            <person name="Huang E."/>
            <person name="Gao Y."/>
            <person name="Liu J."/>
            <person name="Shao H."/>
            <person name="Ye R."/>
            <person name="Li L."/>
            <person name="Wei W."/>
            <person name="Wang X."/>
            <person name="Wang C."/>
            <person name="Yang T."/>
            <person name="Huo Q."/>
            <person name="Li W."/>
            <person name="Guo W."/>
            <person name="Chen H."/>
            <person name="Zhou L."/>
            <person name="Ni X."/>
            <person name="Tian J."/>
            <person name="Zhou Y."/>
            <person name="Sheng Y."/>
            <person name="Liu T."/>
            <person name="Pan Y."/>
            <person name="Xia L."/>
            <person name="Li J."/>
            <person name="Zhao F."/>
            <person name="Cao W."/>
        </authorList>
    </citation>
    <scope>NUCLEOTIDE SEQUENCE</scope>
    <source>
        <strain evidence="1">Hyas-2018</strain>
    </source>
</reference>
<organism evidence="1 2">
    <name type="scientific">Hyalomma asiaticum</name>
    <name type="common">Tick</name>
    <dbReference type="NCBI Taxonomy" id="266040"/>
    <lineage>
        <taxon>Eukaryota</taxon>
        <taxon>Metazoa</taxon>
        <taxon>Ecdysozoa</taxon>
        <taxon>Arthropoda</taxon>
        <taxon>Chelicerata</taxon>
        <taxon>Arachnida</taxon>
        <taxon>Acari</taxon>
        <taxon>Parasitiformes</taxon>
        <taxon>Ixodida</taxon>
        <taxon>Ixodoidea</taxon>
        <taxon>Ixodidae</taxon>
        <taxon>Hyalomminae</taxon>
        <taxon>Hyalomma</taxon>
    </lineage>
</organism>
<dbReference type="Proteomes" id="UP000821845">
    <property type="component" value="Chromosome 2"/>
</dbReference>
<accession>A0ACB7SWI7</accession>
<protein>
    <submittedName>
        <fullName evidence="1">Uncharacterized protein</fullName>
    </submittedName>
</protein>
<gene>
    <name evidence="1" type="ORF">HPB50_007350</name>
</gene>
<evidence type="ECO:0000313" key="2">
    <source>
        <dbReference type="Proteomes" id="UP000821845"/>
    </source>
</evidence>
<evidence type="ECO:0000313" key="1">
    <source>
        <dbReference type="EMBL" id="KAH6938178.1"/>
    </source>
</evidence>
<dbReference type="EMBL" id="CM023482">
    <property type="protein sequence ID" value="KAH6938178.1"/>
    <property type="molecule type" value="Genomic_DNA"/>
</dbReference>
<proteinExistence type="predicted"/>
<sequence length="488" mass="53111">MAQGFAVSPPTRPSLELQGSTSAPLEDSWVLDVHYKPVVQLRLGSGLSPSNIHEGIDIYFECSVRSNPPVSEVSWTFDGRDLHTDGSRGIIVSNQSLALRSVNRTNSGFYACHAANSEGEAESNRLRLRVLHSPVCQSGHRQHSHSVAKHDTVEVECDVEADPNNVTFSWTFHQAHRSAPLSPNASFSTPPGAPLRSVLRYTPRSDADYGTLYCRARNAVGDSLEPCIFQIHPVGPPVTPYNCSVEEVTSEGVHVVCQRSGAGQQQTFLLELQDGQNTPIVTNFTSGQPSFRVHSLRPATRYQMALYGINANGRSEPVHLTVFTLPVGRGLVSKEDTEWSLGSTTLWAAALSAVAAFLIVFIALTLGKFRRKILFNRAQNVWNRNESCWDASGFGFALQNAEVENGGAAGKQRFSAAWGLPGPLCKRVAERGKHVRQGDSCGKGERENAAVLAMRLRVIRLASGHLKLRDSDVRPVKPVAVGKASRGT</sequence>